<evidence type="ECO:0000256" key="1">
    <source>
        <dbReference type="ARBA" id="ARBA00004477"/>
    </source>
</evidence>
<evidence type="ECO:0000256" key="2">
    <source>
        <dbReference type="ARBA" id="ARBA00004687"/>
    </source>
</evidence>
<evidence type="ECO:0000256" key="8">
    <source>
        <dbReference type="ARBA" id="ARBA00022824"/>
    </source>
</evidence>
<comment type="pathway">
    <text evidence="2">Glycolipid biosynthesis; glycosylphosphatidylinositol-anchor biosynthesis.</text>
</comment>
<keyword evidence="5 12" id="KW-0328">Glycosyltransferase</keyword>
<keyword evidence="9 12" id="KW-1133">Transmembrane helix</keyword>
<keyword evidence="7 12" id="KW-0812">Transmembrane</keyword>
<dbReference type="EC" id="2.4.1.-" evidence="12"/>
<accession>A0ABP0ZWC4</accession>
<evidence type="ECO:0000256" key="11">
    <source>
        <dbReference type="ARBA" id="ARBA00024708"/>
    </source>
</evidence>
<keyword evidence="8 12" id="KW-0256">Endoplasmic reticulum</keyword>
<feature type="transmembrane region" description="Helical" evidence="12">
    <location>
        <begin position="351"/>
        <end position="370"/>
    </location>
</feature>
<dbReference type="Pfam" id="PF03901">
    <property type="entry name" value="Glyco_transf_22"/>
    <property type="match status" value="1"/>
</dbReference>
<reference evidence="13 14" key="1">
    <citation type="submission" date="2024-03" db="EMBL/GenBank/DDBJ databases">
        <authorList>
            <person name="Brejova B."/>
        </authorList>
    </citation>
    <scope>NUCLEOTIDE SEQUENCE [LARGE SCALE GENOMIC DNA]</scope>
    <source>
        <strain evidence="13 14">CBS 14171</strain>
    </source>
</reference>
<evidence type="ECO:0000256" key="3">
    <source>
        <dbReference type="ARBA" id="ARBA00006065"/>
    </source>
</evidence>
<dbReference type="PANTHER" id="PTHR22760">
    <property type="entry name" value="GLYCOSYLTRANSFERASE"/>
    <property type="match status" value="1"/>
</dbReference>
<keyword evidence="4" id="KW-0337">GPI-anchor biosynthesis</keyword>
<keyword evidence="6" id="KW-0808">Transferase</keyword>
<gene>
    <name evidence="13" type="ORF">LODBEIA_P55360</name>
</gene>
<feature type="transmembrane region" description="Helical" evidence="12">
    <location>
        <begin position="228"/>
        <end position="251"/>
    </location>
</feature>
<dbReference type="InterPro" id="IPR005599">
    <property type="entry name" value="GPI_mannosylTrfase"/>
</dbReference>
<comment type="similarity">
    <text evidence="3">Belongs to the glycosyltransferase 22 family. PIGB subfamily.</text>
</comment>
<comment type="function">
    <text evidence="11">Mannosyltransferase involved in glycosylphosphatidylinositol-anchor biosynthesis. Transfers the third mannose to Man2-GlcN-acyl-PI during GPI precursor assembly.</text>
</comment>
<dbReference type="RefSeq" id="XP_066832474.1">
    <property type="nucleotide sequence ID" value="XM_066975879.1"/>
</dbReference>
<dbReference type="PANTHER" id="PTHR22760:SF4">
    <property type="entry name" value="GPI MANNOSYLTRANSFERASE 3"/>
    <property type="match status" value="1"/>
</dbReference>
<feature type="transmembrane region" description="Helical" evidence="12">
    <location>
        <begin position="298"/>
        <end position="320"/>
    </location>
</feature>
<evidence type="ECO:0000256" key="6">
    <source>
        <dbReference type="ARBA" id="ARBA00022679"/>
    </source>
</evidence>
<comment type="caution">
    <text evidence="12">Lacks conserved residue(s) required for the propagation of feature annotation.</text>
</comment>
<evidence type="ECO:0000256" key="4">
    <source>
        <dbReference type="ARBA" id="ARBA00022502"/>
    </source>
</evidence>
<evidence type="ECO:0000256" key="9">
    <source>
        <dbReference type="ARBA" id="ARBA00022989"/>
    </source>
</evidence>
<organism evidence="13 14">
    <name type="scientific">Lodderomyces beijingensis</name>
    <dbReference type="NCBI Taxonomy" id="1775926"/>
    <lineage>
        <taxon>Eukaryota</taxon>
        <taxon>Fungi</taxon>
        <taxon>Dikarya</taxon>
        <taxon>Ascomycota</taxon>
        <taxon>Saccharomycotina</taxon>
        <taxon>Pichiomycetes</taxon>
        <taxon>Debaryomycetaceae</taxon>
        <taxon>Candida/Lodderomyces clade</taxon>
        <taxon>Lodderomyces</taxon>
    </lineage>
</organism>
<evidence type="ECO:0000313" key="13">
    <source>
        <dbReference type="EMBL" id="CAK9441668.1"/>
    </source>
</evidence>
<evidence type="ECO:0000256" key="7">
    <source>
        <dbReference type="ARBA" id="ARBA00022692"/>
    </source>
</evidence>
<evidence type="ECO:0000313" key="14">
    <source>
        <dbReference type="Proteomes" id="UP001497383"/>
    </source>
</evidence>
<comment type="subcellular location">
    <subcellularLocation>
        <location evidence="1 12">Endoplasmic reticulum membrane</location>
        <topology evidence="1 12">Multi-pass membrane protein</topology>
    </subcellularLocation>
</comment>
<dbReference type="Proteomes" id="UP001497383">
    <property type="component" value="Chromosome 7"/>
</dbReference>
<keyword evidence="14" id="KW-1185">Reference proteome</keyword>
<evidence type="ECO:0000256" key="5">
    <source>
        <dbReference type="ARBA" id="ARBA00022676"/>
    </source>
</evidence>
<evidence type="ECO:0000256" key="12">
    <source>
        <dbReference type="RuleBase" id="RU363075"/>
    </source>
</evidence>
<dbReference type="EMBL" id="OZ022411">
    <property type="protein sequence ID" value="CAK9441668.1"/>
    <property type="molecule type" value="Genomic_DNA"/>
</dbReference>
<sequence length="512" mass="58919">MPMSTRARLRNPFASRTPRKHKDVAKPKLFLFILLVRLVNATTLETYFQADEFYQCLEPAHRLVYGYGYLTWEWHQKLRSSIHPLIYALGYLVAGENRFLIRQMPKVIGAVVASVGDFYLHEFVQVYDNDGGGGGGNLGWVALCLSLLNPFNWYVSTRSFSNNLETTLTIVALRYWPWDHEIGKGSWYISLACGVVSCIIRPTNALIQIPLGIWLLVNTRISRTSAEWIYLSVLVVLAILALSTGLDYLFYGELTFPLYNFLEFNVIKNLSIFYGVAPWHFYIAQAIPLMMMTYIPMLVYGIRCSILLATSLIYLAGLSLLQHKEFRFILPLQPIMLYYAARGYRKLKAKYLVILGVFANIAIALFFANVNERGVMDLVDFLESTNSSVGFVMPCHSTPWQSHFHNPDLQMWFLTCEPPLHLNAPTLDEIKAYRDESDQFYDDPAGFLARRFGTDLVEPEYVAIFSPLEKVIDQELGGRYIESNRFFNSYFHWDGRRNGDIVLYRKIDHNLE</sequence>
<feature type="transmembrane region" description="Helical" evidence="12">
    <location>
        <begin position="271"/>
        <end position="291"/>
    </location>
</feature>
<evidence type="ECO:0000256" key="10">
    <source>
        <dbReference type="ARBA" id="ARBA00023136"/>
    </source>
</evidence>
<dbReference type="GeneID" id="92210732"/>
<proteinExistence type="inferred from homology"/>
<name>A0ABP0ZWC4_9ASCO</name>
<protein>
    <recommendedName>
        <fullName evidence="12">Mannosyltransferase</fullName>
        <ecNumber evidence="12">2.4.1.-</ecNumber>
    </recommendedName>
</protein>
<keyword evidence="10 12" id="KW-0472">Membrane</keyword>